<organism evidence="2 3">
    <name type="scientific">Ameca splendens</name>
    <dbReference type="NCBI Taxonomy" id="208324"/>
    <lineage>
        <taxon>Eukaryota</taxon>
        <taxon>Metazoa</taxon>
        <taxon>Chordata</taxon>
        <taxon>Craniata</taxon>
        <taxon>Vertebrata</taxon>
        <taxon>Euteleostomi</taxon>
        <taxon>Actinopterygii</taxon>
        <taxon>Neopterygii</taxon>
        <taxon>Teleostei</taxon>
        <taxon>Neoteleostei</taxon>
        <taxon>Acanthomorphata</taxon>
        <taxon>Ovalentaria</taxon>
        <taxon>Atherinomorphae</taxon>
        <taxon>Cyprinodontiformes</taxon>
        <taxon>Goodeidae</taxon>
        <taxon>Ameca</taxon>
    </lineage>
</organism>
<feature type="region of interest" description="Disordered" evidence="1">
    <location>
        <begin position="79"/>
        <end position="100"/>
    </location>
</feature>
<accession>A0ABV1AD76</accession>
<name>A0ABV1AD76_9TELE</name>
<sequence>MYSLPEVKVLQKVIKDAHLHSLCIEMGLKKAFSCPLSCITPVCRALSLYPLPHDIISTPHFMSSLAHEVAVMCPCSSLSHRNTHSSRPVLQPLDPPPPIT</sequence>
<dbReference type="Proteomes" id="UP001469553">
    <property type="component" value="Unassembled WGS sequence"/>
</dbReference>
<reference evidence="2 3" key="1">
    <citation type="submission" date="2021-06" db="EMBL/GenBank/DDBJ databases">
        <authorList>
            <person name="Palmer J.M."/>
        </authorList>
    </citation>
    <scope>NUCLEOTIDE SEQUENCE [LARGE SCALE GENOMIC DNA]</scope>
    <source>
        <strain evidence="2 3">AS_MEX2019</strain>
        <tissue evidence="2">Muscle</tissue>
    </source>
</reference>
<evidence type="ECO:0000313" key="2">
    <source>
        <dbReference type="EMBL" id="MEQ2316140.1"/>
    </source>
</evidence>
<proteinExistence type="predicted"/>
<protein>
    <submittedName>
        <fullName evidence="2">Uncharacterized protein</fullName>
    </submittedName>
</protein>
<dbReference type="EMBL" id="JAHRIP010088077">
    <property type="protein sequence ID" value="MEQ2316140.1"/>
    <property type="molecule type" value="Genomic_DNA"/>
</dbReference>
<keyword evidence="3" id="KW-1185">Reference proteome</keyword>
<comment type="caution">
    <text evidence="2">The sequence shown here is derived from an EMBL/GenBank/DDBJ whole genome shotgun (WGS) entry which is preliminary data.</text>
</comment>
<evidence type="ECO:0000256" key="1">
    <source>
        <dbReference type="SAM" id="MobiDB-lite"/>
    </source>
</evidence>
<evidence type="ECO:0000313" key="3">
    <source>
        <dbReference type="Proteomes" id="UP001469553"/>
    </source>
</evidence>
<gene>
    <name evidence="2" type="ORF">AMECASPLE_029729</name>
</gene>